<dbReference type="EMBL" id="WPHR01000004">
    <property type="protein sequence ID" value="MUZ72534.1"/>
    <property type="molecule type" value="Genomic_DNA"/>
</dbReference>
<evidence type="ECO:0000313" key="3">
    <source>
        <dbReference type="EMBL" id="MBF2717935.1"/>
    </source>
</evidence>
<keyword evidence="7" id="KW-1185">Reference proteome</keyword>
<dbReference type="RefSeq" id="WP_015917441.1">
    <property type="nucleotide sequence ID" value="NZ_AP023268.1"/>
</dbReference>
<sequence length="139" mass="15944">MTDQPDLPREVPPVTPETGQRPGNRPAPVVDLRDYKQNLDPLPVTFHRTELDAILWVYGRMVGEGEWRDYALDHLKDKAVFSVFKRSGEMPLYRIEKNPKLAAKQGAFSVVNTHGMILKRGHDLRQVLKVFDKVLKLVE</sequence>
<evidence type="ECO:0000313" key="8">
    <source>
        <dbReference type="Proteomes" id="UP000179536"/>
    </source>
</evidence>
<name>A0A109CQ91_AGRVI</name>
<reference evidence="3" key="4">
    <citation type="submission" date="2020-11" db="EMBL/GenBank/DDBJ databases">
        <title>Agrobacterium vitis strain K377 genome.</title>
        <authorList>
            <person name="Xi H."/>
        </authorList>
    </citation>
    <scope>NUCLEOTIDE SEQUENCE</scope>
    <source>
        <strain evidence="3">K377</strain>
    </source>
</reference>
<evidence type="ECO:0000313" key="5">
    <source>
        <dbReference type="EMBL" id="MUP09876.1"/>
    </source>
</evidence>
<evidence type="ECO:0000313" key="2">
    <source>
        <dbReference type="EMBL" id="KAA3529603.1"/>
    </source>
</evidence>
<dbReference type="Proteomes" id="UP000179536">
    <property type="component" value="Unassembled WGS sequence"/>
</dbReference>
<accession>A0A109CQ91</accession>
<dbReference type="OrthoDB" id="7159482at2"/>
<dbReference type="AlphaFoldDB" id="A0A109CQ91"/>
<dbReference type="EMBL" id="MBFA02000004">
    <property type="protein sequence ID" value="MUP09876.1"/>
    <property type="molecule type" value="Genomic_DNA"/>
</dbReference>
<dbReference type="Proteomes" id="UP000436911">
    <property type="component" value="Unassembled WGS sequence"/>
</dbReference>
<evidence type="ECO:0000313" key="9">
    <source>
        <dbReference type="Proteomes" id="UP000436911"/>
    </source>
</evidence>
<dbReference type="EMBL" id="JACXXJ020000005">
    <property type="protein sequence ID" value="MBF2717935.1"/>
    <property type="molecule type" value="Genomic_DNA"/>
</dbReference>
<dbReference type="Proteomes" id="UP000655037">
    <property type="component" value="Unassembled WGS sequence"/>
</dbReference>
<gene>
    <name evidence="5" type="ORF">BBK91_008370</name>
    <name evidence="4" type="ORF">BBL17_015945</name>
    <name evidence="2" type="ORF">DXT89_07705</name>
    <name evidence="6" type="ORF">GOZ90_07555</name>
    <name evidence="3" type="ORF">IEI95_027410</name>
</gene>
<dbReference type="EMBL" id="MBFE02000011">
    <property type="protein sequence ID" value="MUO43272.1"/>
    <property type="molecule type" value="Genomic_DNA"/>
</dbReference>
<comment type="caution">
    <text evidence="2">The sequence shown here is derived from an EMBL/GenBank/DDBJ whole genome shotgun (WGS) entry which is preliminary data.</text>
</comment>
<dbReference type="EMBL" id="QUSG01000003">
    <property type="protein sequence ID" value="KAA3529603.1"/>
    <property type="molecule type" value="Genomic_DNA"/>
</dbReference>
<dbReference type="InterPro" id="IPR021252">
    <property type="entry name" value="DUF2794"/>
</dbReference>
<dbReference type="Proteomes" id="UP000179454">
    <property type="component" value="Unassembled WGS sequence"/>
</dbReference>
<dbReference type="OMA" id="DAILWIY"/>
<dbReference type="Proteomes" id="UP000477951">
    <property type="component" value="Unassembled WGS sequence"/>
</dbReference>
<evidence type="ECO:0000313" key="6">
    <source>
        <dbReference type="EMBL" id="MUZ72534.1"/>
    </source>
</evidence>
<organism evidence="2 9">
    <name type="scientific">Agrobacterium vitis</name>
    <name type="common">Rhizobium vitis</name>
    <dbReference type="NCBI Taxonomy" id="373"/>
    <lineage>
        <taxon>Bacteria</taxon>
        <taxon>Pseudomonadati</taxon>
        <taxon>Pseudomonadota</taxon>
        <taxon>Alphaproteobacteria</taxon>
        <taxon>Hyphomicrobiales</taxon>
        <taxon>Rhizobiaceae</taxon>
        <taxon>Rhizobium/Agrobacterium group</taxon>
        <taxon>Agrobacterium</taxon>
    </lineage>
</organism>
<dbReference type="Pfam" id="PF10984">
    <property type="entry name" value="DUF2794"/>
    <property type="match status" value="1"/>
</dbReference>
<reference evidence="2 9" key="1">
    <citation type="submission" date="2018-08" db="EMBL/GenBank/DDBJ databases">
        <title>Genome sequencing of Agrobacterium vitis strain ICMP 10754.</title>
        <authorList>
            <person name="Visnovsky S.B."/>
            <person name="Pitman A.R."/>
        </authorList>
    </citation>
    <scope>NUCLEOTIDE SEQUENCE [LARGE SCALE GENOMIC DNA]</scope>
    <source>
        <strain evidence="2 9">ICMP 10754</strain>
    </source>
</reference>
<evidence type="ECO:0000256" key="1">
    <source>
        <dbReference type="SAM" id="MobiDB-lite"/>
    </source>
</evidence>
<protein>
    <submittedName>
        <fullName evidence="2">DUF2794 domain-containing protein</fullName>
    </submittedName>
</protein>
<reference evidence="6 10" key="3">
    <citation type="submission" date="2019-12" db="EMBL/GenBank/DDBJ databases">
        <title>Whole-genome sequencing of Allorhizobium vitis.</title>
        <authorList>
            <person name="Gan H.M."/>
            <person name="Szegedi E."/>
            <person name="Burr T."/>
            <person name="Savka M.A."/>
        </authorList>
    </citation>
    <scope>NUCLEOTIDE SEQUENCE [LARGE SCALE GENOMIC DNA]</scope>
    <source>
        <strain evidence="6 10">CG516</strain>
    </source>
</reference>
<reference evidence="7 8" key="2">
    <citation type="submission" date="2019-11" db="EMBL/GenBank/DDBJ databases">
        <title>Whole-genome sequencing of Allorhizobium vitis.</title>
        <authorList>
            <person name="Gan H.M."/>
            <person name="Savka M.A."/>
        </authorList>
    </citation>
    <scope>NUCLEOTIDE SEQUENCE [LARGE SCALE GENOMIC DNA]</scope>
    <source>
        <strain evidence="5 8">RF2/1</strain>
        <strain evidence="4 7">T1/7</strain>
    </source>
</reference>
<dbReference type="GeneID" id="60683689"/>
<feature type="region of interest" description="Disordered" evidence="1">
    <location>
        <begin position="1"/>
        <end position="29"/>
    </location>
</feature>
<proteinExistence type="predicted"/>
<evidence type="ECO:0000313" key="4">
    <source>
        <dbReference type="EMBL" id="MUO43272.1"/>
    </source>
</evidence>
<evidence type="ECO:0000313" key="10">
    <source>
        <dbReference type="Proteomes" id="UP000477951"/>
    </source>
</evidence>
<evidence type="ECO:0000313" key="7">
    <source>
        <dbReference type="Proteomes" id="UP000179454"/>
    </source>
</evidence>